<dbReference type="RefSeq" id="WP_023175834.1">
    <property type="nucleotide sequence ID" value="NC_022600.1"/>
</dbReference>
<keyword evidence="1" id="KW-0732">Signal</keyword>
<evidence type="ECO:0000256" key="1">
    <source>
        <dbReference type="SAM" id="SignalP"/>
    </source>
</evidence>
<gene>
    <name evidence="2" type="ORF">GKIL_4233</name>
</gene>
<dbReference type="KEGG" id="glj:GKIL_4233"/>
<sequence length="780" mass="86454">MKGAVLGAVLLLATSAPAFAADDHGFWVATDNSAPLAAGMVDYLARWQQEVPSLRLLLVFSKENRLTQALDRLRPLSLPVGLQTIGVGYEQDVGRIWEQADYSHPDSCAVLGPQTSQCCEPEALCASSLHMAAMLAPSYARVWQGWLDFARTRPQIFTVSYSDSVWPWATRGVPGRAGYSPTTQAAFRTDLAGRDEKLLVLSPQGAARRLSFADYAAFYLGEKPTPAYFGVSKWSEWQPPATALQMMAIANRNRPVVGWSHDPQLTLFDLLVSYEWLKFQQRLALYARERRSDLSYQLIANPEAIGVGTDFKWLMRLAAYPFAAQEWFVNSSVVDGAYVNAHYYTDAAVPRPRVGISLEAGEGGNGTPYHDVQTAYALAYDLGAAVNASWLEGDFLPQMPPTEMVRLCFSDAQHNCQFYRRALGLRAYGLGYQDYQRDAPVPRPSALLAITSRNLFRPYSIGFRAWEWSATGNYETTLGAVVELGYQLKGTAEDSEIAAALERSRTVFYEPLFALQAGWQRVRQWLTTSQGRMLLTTAGVWQRPILNTRAQLLPAREELLRLAAPKQCSAGAVSGATRSFSLYPLAQPAGWQTLVACGSQPLVSVRPLGRGRIVFLHFDPSEPAVRESPLMAELYRALLPRLGLVAPVQATGANVHLYSTRDYQIAAVRSRALDKPGSWRSPDGTPPIAVTLQAGKANQDYHLRMLLNNEEMTLRTDRAGWLRFNVPNRYELVFLQPATKAETAAWRALRERSRRLGSLFAAETDPSTWTPGNSSLQVAK</sequence>
<accession>U5QS74</accession>
<feature type="chain" id="PRO_5004664262" evidence="1">
    <location>
        <begin position="21"/>
        <end position="780"/>
    </location>
</feature>
<dbReference type="AlphaFoldDB" id="U5QS74"/>
<dbReference type="Proteomes" id="UP000017396">
    <property type="component" value="Chromosome"/>
</dbReference>
<evidence type="ECO:0000313" key="2">
    <source>
        <dbReference type="EMBL" id="AGY60479.1"/>
    </source>
</evidence>
<dbReference type="EMBL" id="CP003587">
    <property type="protein sequence ID" value="AGY60479.1"/>
    <property type="molecule type" value="Genomic_DNA"/>
</dbReference>
<reference evidence="2 3" key="1">
    <citation type="journal article" date="2013" name="PLoS ONE">
        <title>Cultivation and Complete Genome Sequencing of Gloeobacter kilaueensis sp. nov., from a Lava Cave in Kilauea Caldera, Hawai'i.</title>
        <authorList>
            <person name="Saw J.H."/>
            <person name="Schatz M."/>
            <person name="Brown M.V."/>
            <person name="Kunkel D.D."/>
            <person name="Foster J.S."/>
            <person name="Shick H."/>
            <person name="Christensen S."/>
            <person name="Hou S."/>
            <person name="Wan X."/>
            <person name="Donachie S.P."/>
        </authorList>
    </citation>
    <scope>NUCLEOTIDE SEQUENCE [LARGE SCALE GENOMIC DNA]</scope>
    <source>
        <strain evidence="3">JS</strain>
    </source>
</reference>
<evidence type="ECO:0000313" key="3">
    <source>
        <dbReference type="Proteomes" id="UP000017396"/>
    </source>
</evidence>
<name>U5QS74_GLOK1</name>
<feature type="signal peptide" evidence="1">
    <location>
        <begin position="1"/>
        <end position="20"/>
    </location>
</feature>
<dbReference type="HOGENOM" id="CLU_358943_0_0_3"/>
<keyword evidence="3" id="KW-1185">Reference proteome</keyword>
<organism evidence="2 3">
    <name type="scientific">Gloeobacter kilaueensis (strain ATCC BAA-2537 / CCAP 1431/1 / ULC 316 / JS1)</name>
    <dbReference type="NCBI Taxonomy" id="1183438"/>
    <lineage>
        <taxon>Bacteria</taxon>
        <taxon>Bacillati</taxon>
        <taxon>Cyanobacteriota</taxon>
        <taxon>Cyanophyceae</taxon>
        <taxon>Gloeobacterales</taxon>
        <taxon>Gloeobacteraceae</taxon>
        <taxon>Gloeobacter</taxon>
    </lineage>
</organism>
<proteinExistence type="predicted"/>
<dbReference type="OrthoDB" id="1621233at2"/>
<protein>
    <submittedName>
        <fullName evidence="2">Uncharacterized protein</fullName>
    </submittedName>
</protein>